<comment type="caution">
    <text evidence="1">The sequence shown here is derived from an EMBL/GenBank/DDBJ whole genome shotgun (WGS) entry which is preliminary data.</text>
</comment>
<dbReference type="EMBL" id="JAMTCK010000009">
    <property type="protein sequence ID" value="MCP2167163.1"/>
    <property type="molecule type" value="Genomic_DNA"/>
</dbReference>
<sequence>MPDRAPIWCGVDLRDGNQARLDPVDPAWKRRMHDLLVNLGRAVSRRPPRGGRSRVSG</sequence>
<dbReference type="SUPFAM" id="SSF51569">
    <property type="entry name" value="Aldolase"/>
    <property type="match status" value="1"/>
</dbReference>
<dbReference type="InterPro" id="IPR002034">
    <property type="entry name" value="AIPM/Hcit_synth_CS"/>
</dbReference>
<dbReference type="Gene3D" id="3.20.20.70">
    <property type="entry name" value="Aldolase class I"/>
    <property type="match status" value="1"/>
</dbReference>
<proteinExistence type="predicted"/>
<organism evidence="1 2">
    <name type="scientific">Goodfellowiella coeruleoviolacea</name>
    <dbReference type="NCBI Taxonomy" id="334858"/>
    <lineage>
        <taxon>Bacteria</taxon>
        <taxon>Bacillati</taxon>
        <taxon>Actinomycetota</taxon>
        <taxon>Actinomycetes</taxon>
        <taxon>Pseudonocardiales</taxon>
        <taxon>Pseudonocardiaceae</taxon>
        <taxon>Goodfellowiella</taxon>
    </lineage>
</organism>
<protein>
    <submittedName>
        <fullName evidence="1">Uncharacterized protein</fullName>
    </submittedName>
</protein>
<gene>
    <name evidence="1" type="ORF">LX83_004036</name>
</gene>
<keyword evidence="2" id="KW-1185">Reference proteome</keyword>
<evidence type="ECO:0000313" key="1">
    <source>
        <dbReference type="EMBL" id="MCP2167163.1"/>
    </source>
</evidence>
<dbReference type="Proteomes" id="UP001206128">
    <property type="component" value="Unassembled WGS sequence"/>
</dbReference>
<name>A0AAE3GGB1_9PSEU</name>
<accession>A0AAE3GGB1</accession>
<evidence type="ECO:0000313" key="2">
    <source>
        <dbReference type="Proteomes" id="UP001206128"/>
    </source>
</evidence>
<dbReference type="PROSITE" id="PS00815">
    <property type="entry name" value="AIPM_HOMOCIT_SYNTH_1"/>
    <property type="match status" value="1"/>
</dbReference>
<dbReference type="InterPro" id="IPR013785">
    <property type="entry name" value="Aldolase_TIM"/>
</dbReference>
<dbReference type="AlphaFoldDB" id="A0AAE3GGB1"/>
<dbReference type="GO" id="GO:0046912">
    <property type="term" value="F:acyltransferase activity, acyl groups converted into alkyl on transfer"/>
    <property type="evidence" value="ECO:0007669"/>
    <property type="project" value="InterPro"/>
</dbReference>
<reference evidence="1" key="1">
    <citation type="submission" date="2022-06" db="EMBL/GenBank/DDBJ databases">
        <title>Genomic Encyclopedia of Archaeal and Bacterial Type Strains, Phase II (KMG-II): from individual species to whole genera.</title>
        <authorList>
            <person name="Goeker M."/>
        </authorList>
    </citation>
    <scope>NUCLEOTIDE SEQUENCE</scope>
    <source>
        <strain evidence="1">DSM 43935</strain>
    </source>
</reference>
<dbReference type="GO" id="GO:0019752">
    <property type="term" value="P:carboxylic acid metabolic process"/>
    <property type="evidence" value="ECO:0007669"/>
    <property type="project" value="InterPro"/>
</dbReference>